<evidence type="ECO:0000256" key="9">
    <source>
        <dbReference type="ARBA" id="ARBA00023180"/>
    </source>
</evidence>
<keyword evidence="7" id="KW-0378">Hydrolase</keyword>
<evidence type="ECO:0000256" key="6">
    <source>
        <dbReference type="ARBA" id="ARBA00022750"/>
    </source>
</evidence>
<evidence type="ECO:0000313" key="16">
    <source>
        <dbReference type="Proteomes" id="UP000284375"/>
    </source>
</evidence>
<name>A0A423WLB6_CYTCH</name>
<evidence type="ECO:0000259" key="14">
    <source>
        <dbReference type="PROSITE" id="PS51767"/>
    </source>
</evidence>
<feature type="disulfide bond" evidence="12">
    <location>
        <begin position="344"/>
        <end position="376"/>
    </location>
</feature>
<feature type="domain" description="Peptidase A1" evidence="14">
    <location>
        <begin position="110"/>
        <end position="414"/>
    </location>
</feature>
<accession>A0A423WLB6</accession>
<keyword evidence="3" id="KW-1003">Cell membrane</keyword>
<dbReference type="InterPro" id="IPR033121">
    <property type="entry name" value="PEPTIDASE_A1"/>
</dbReference>
<evidence type="ECO:0000256" key="11">
    <source>
        <dbReference type="PIRSR" id="PIRSR601461-1"/>
    </source>
</evidence>
<evidence type="ECO:0000256" key="2">
    <source>
        <dbReference type="ARBA" id="ARBA00007447"/>
    </source>
</evidence>
<feature type="chain" id="PRO_5019086118" description="Peptidase A1 domain-containing protein" evidence="13">
    <location>
        <begin position="17"/>
        <end position="495"/>
    </location>
</feature>
<dbReference type="Pfam" id="PF00026">
    <property type="entry name" value="Asp"/>
    <property type="match status" value="1"/>
</dbReference>
<reference evidence="15 16" key="1">
    <citation type="submission" date="2015-09" db="EMBL/GenBank/DDBJ databases">
        <title>Host preference determinants of Valsa canker pathogens revealed by comparative genomics.</title>
        <authorList>
            <person name="Yin Z."/>
            <person name="Huang L."/>
        </authorList>
    </citation>
    <scope>NUCLEOTIDE SEQUENCE [LARGE SCALE GENOMIC DNA]</scope>
    <source>
        <strain evidence="15 16">YSFL</strain>
    </source>
</reference>
<feature type="signal peptide" evidence="13">
    <location>
        <begin position="1"/>
        <end position="16"/>
    </location>
</feature>
<dbReference type="OrthoDB" id="660550at2759"/>
<keyword evidence="9" id="KW-0325">Glycoprotein</keyword>
<dbReference type="STRING" id="252740.A0A423WLB6"/>
<keyword evidence="5 13" id="KW-0732">Signal</keyword>
<protein>
    <recommendedName>
        <fullName evidence="14">Peptidase A1 domain-containing protein</fullName>
    </recommendedName>
</protein>
<keyword evidence="16" id="KW-1185">Reference proteome</keyword>
<evidence type="ECO:0000256" key="1">
    <source>
        <dbReference type="ARBA" id="ARBA00004236"/>
    </source>
</evidence>
<evidence type="ECO:0000256" key="5">
    <source>
        <dbReference type="ARBA" id="ARBA00022729"/>
    </source>
</evidence>
<sequence length="495" mass="51313">MLRAALLASWATSVVAFYPFIPTYREGDDAVATFKVSQRASSRYRAASSGVAVREAARLGRKYASLQASRTSADPADLAKRDNTYSVMTAATPSETSSVGIDQDGTDFAYFIEATLGSTGQSVYMLCDTGAGTTWVMGNDCDSAACGMHTTWDPSQSTTSQETGEAFSITYGTGKVSGSLAQDSISVGSLDVTMTFGVADTTSSDFTHFAFDGILGLAMIKGPTDNFMTSVQEDKLMKSNVFSFDLNRAEDGPNTGELTFGTIDSSKYTGDITYTAVDTSTNGEWAITLDDMGYDGSAAGVTERLAYIDTGTTYAFGPADDVAALHELIPGATSKDGVTFTAPCDTNKSMTITFSGVDHEISVKDWLSDPSSSGVCTSNVYGQEVVSGAWLLGDVFLKNVYTVFDVDQSRIGFATKATATSKSSSESSTTTSASSTDSSLPAVATSSAVSSSGATAAADTAGSTSTPIAASSGSQLGSGRSWSILCIAAVIGLVI</sequence>
<dbReference type="Proteomes" id="UP000284375">
    <property type="component" value="Unassembled WGS sequence"/>
</dbReference>
<evidence type="ECO:0000256" key="8">
    <source>
        <dbReference type="ARBA" id="ARBA00023136"/>
    </source>
</evidence>
<dbReference type="InterPro" id="IPR021109">
    <property type="entry name" value="Peptidase_aspartic_dom_sf"/>
</dbReference>
<dbReference type="GO" id="GO:0006508">
    <property type="term" value="P:proteolysis"/>
    <property type="evidence" value="ECO:0007669"/>
    <property type="project" value="UniProtKB-KW"/>
</dbReference>
<dbReference type="PANTHER" id="PTHR47966:SF75">
    <property type="entry name" value="ENDOPEPTIDASE (CTSD), PUTATIVE (AFU_ORTHOLOGUE AFUA_4G07040)-RELATED"/>
    <property type="match status" value="1"/>
</dbReference>
<comment type="similarity">
    <text evidence="2">Belongs to the peptidase A1 family.</text>
</comment>
<dbReference type="Gene3D" id="2.40.70.10">
    <property type="entry name" value="Acid Proteases"/>
    <property type="match status" value="2"/>
</dbReference>
<dbReference type="InterPro" id="IPR034164">
    <property type="entry name" value="Pepsin-like_dom"/>
</dbReference>
<dbReference type="FunFam" id="2.40.70.10:FF:000060">
    <property type="entry name" value="Aspartic-type endopeptidase ctsD"/>
    <property type="match status" value="1"/>
</dbReference>
<proteinExistence type="inferred from homology"/>
<feature type="active site" evidence="11">
    <location>
        <position position="309"/>
    </location>
</feature>
<dbReference type="InterPro" id="IPR001461">
    <property type="entry name" value="Aspartic_peptidase_A1"/>
</dbReference>
<keyword evidence="8" id="KW-0472">Membrane</keyword>
<comment type="subcellular location">
    <subcellularLocation>
        <location evidence="1">Cell membrane</location>
    </subcellularLocation>
</comment>
<evidence type="ECO:0000313" key="15">
    <source>
        <dbReference type="EMBL" id="ROW04205.1"/>
    </source>
</evidence>
<dbReference type="CDD" id="cd05471">
    <property type="entry name" value="pepsin_like"/>
    <property type="match status" value="1"/>
</dbReference>
<dbReference type="PRINTS" id="PR00792">
    <property type="entry name" value="PEPSIN"/>
</dbReference>
<dbReference type="PANTHER" id="PTHR47966">
    <property type="entry name" value="BETA-SITE APP-CLEAVING ENZYME, ISOFORM A-RELATED"/>
    <property type="match status" value="1"/>
</dbReference>
<dbReference type="EMBL" id="LJZO01000002">
    <property type="protein sequence ID" value="ROW04205.1"/>
    <property type="molecule type" value="Genomic_DNA"/>
</dbReference>
<evidence type="ECO:0000256" key="3">
    <source>
        <dbReference type="ARBA" id="ARBA00022475"/>
    </source>
</evidence>
<dbReference type="PROSITE" id="PS51767">
    <property type="entry name" value="PEPTIDASE_A1"/>
    <property type="match status" value="1"/>
</dbReference>
<evidence type="ECO:0000256" key="12">
    <source>
        <dbReference type="PIRSR" id="PIRSR601461-2"/>
    </source>
</evidence>
<dbReference type="SUPFAM" id="SSF50630">
    <property type="entry name" value="Acid proteases"/>
    <property type="match status" value="1"/>
</dbReference>
<keyword evidence="12" id="KW-1015">Disulfide bond</keyword>
<gene>
    <name evidence="15" type="ORF">VSDG_00832</name>
</gene>
<keyword evidence="6" id="KW-0064">Aspartyl protease</keyword>
<dbReference type="GO" id="GO:0005886">
    <property type="term" value="C:plasma membrane"/>
    <property type="evidence" value="ECO:0007669"/>
    <property type="project" value="UniProtKB-SubCell"/>
</dbReference>
<evidence type="ECO:0000256" key="10">
    <source>
        <dbReference type="ARBA" id="ARBA00023288"/>
    </source>
</evidence>
<feature type="active site" evidence="11">
    <location>
        <position position="128"/>
    </location>
</feature>
<dbReference type="AlphaFoldDB" id="A0A423WLB6"/>
<evidence type="ECO:0000256" key="4">
    <source>
        <dbReference type="ARBA" id="ARBA00022670"/>
    </source>
</evidence>
<dbReference type="FunFam" id="2.40.70.10:FF:000085">
    <property type="entry name" value="Aspartic-type endopeptidase (CtsD), putative"/>
    <property type="match status" value="1"/>
</dbReference>
<evidence type="ECO:0000256" key="7">
    <source>
        <dbReference type="ARBA" id="ARBA00022801"/>
    </source>
</evidence>
<keyword evidence="10" id="KW-0449">Lipoprotein</keyword>
<feature type="disulfide bond" evidence="12">
    <location>
        <begin position="141"/>
        <end position="146"/>
    </location>
</feature>
<organism evidence="15 16">
    <name type="scientific">Cytospora chrysosperma</name>
    <name type="common">Cytospora canker fungus</name>
    <name type="synonym">Sphaeria chrysosperma</name>
    <dbReference type="NCBI Taxonomy" id="252740"/>
    <lineage>
        <taxon>Eukaryota</taxon>
        <taxon>Fungi</taxon>
        <taxon>Dikarya</taxon>
        <taxon>Ascomycota</taxon>
        <taxon>Pezizomycotina</taxon>
        <taxon>Sordariomycetes</taxon>
        <taxon>Sordariomycetidae</taxon>
        <taxon>Diaporthales</taxon>
        <taxon>Cytosporaceae</taxon>
        <taxon>Cytospora</taxon>
    </lineage>
</organism>
<dbReference type="GO" id="GO:0004190">
    <property type="term" value="F:aspartic-type endopeptidase activity"/>
    <property type="evidence" value="ECO:0007669"/>
    <property type="project" value="UniProtKB-KW"/>
</dbReference>
<evidence type="ECO:0000256" key="13">
    <source>
        <dbReference type="SAM" id="SignalP"/>
    </source>
</evidence>
<keyword evidence="4" id="KW-0645">Protease</keyword>
<comment type="caution">
    <text evidence="15">The sequence shown here is derived from an EMBL/GenBank/DDBJ whole genome shotgun (WGS) entry which is preliminary data.</text>
</comment>